<gene>
    <name evidence="4" type="ORF">EAX62_15750</name>
</gene>
<feature type="signal peptide" evidence="2">
    <location>
        <begin position="1"/>
        <end position="26"/>
    </location>
</feature>
<proteinExistence type="predicted"/>
<protein>
    <recommendedName>
        <fullName evidence="3">ARB-07466-like C-terminal domain-containing protein</fullName>
    </recommendedName>
</protein>
<sequence>MLKHALTTLAVAAIAVAAAVVAPAHAEAKVNVYITPGRHVVDGREWKTTCDPYDANITRCRAEIKSGGKFVFNNLAYLAADRKLWFDNTLARPGTFTSGGREWLTSCNDDWTGASACRSFIKSGSKWLFNNIVYFTPGTVDYPKFAFNQSTGKLTATGTPTTRRWAMASMPLYYAPPGGSASGNLAKGEATVITQRTNGPLSEVFHKGAFRWVQTSALLTEGVEPPKEDPVDQGSLNHGSSSGLDQVNANTKKVVRHIWANFPQIKTMYGWRRDVTPDHPAGRAVDVMLPNYKSNKALGREIADYYRANASEFGISYIIFDQKIWSVARNKEGWRAMSNRGGDTANHLDHVHVNTYDA</sequence>
<evidence type="ECO:0000313" key="4">
    <source>
        <dbReference type="EMBL" id="RMB57489.1"/>
    </source>
</evidence>
<evidence type="ECO:0000313" key="5">
    <source>
        <dbReference type="Proteomes" id="UP000275256"/>
    </source>
</evidence>
<organism evidence="4 5">
    <name type="scientific">Tessaracoccus antarcticus</name>
    <dbReference type="NCBI Taxonomy" id="2479848"/>
    <lineage>
        <taxon>Bacteria</taxon>
        <taxon>Bacillati</taxon>
        <taxon>Actinomycetota</taxon>
        <taxon>Actinomycetes</taxon>
        <taxon>Propionibacteriales</taxon>
        <taxon>Propionibacteriaceae</taxon>
        <taxon>Tessaracoccus</taxon>
    </lineage>
</organism>
<feature type="compositionally biased region" description="Polar residues" evidence="1">
    <location>
        <begin position="234"/>
        <end position="245"/>
    </location>
</feature>
<evidence type="ECO:0000256" key="2">
    <source>
        <dbReference type="SAM" id="SignalP"/>
    </source>
</evidence>
<feature type="domain" description="ARB-07466-like C-terminal" evidence="3">
    <location>
        <begin position="245"/>
        <end position="347"/>
    </location>
</feature>
<keyword evidence="5" id="KW-1185">Reference proteome</keyword>
<dbReference type="Proteomes" id="UP000275256">
    <property type="component" value="Unassembled WGS sequence"/>
</dbReference>
<accession>A0A3M0G8V8</accession>
<comment type="caution">
    <text evidence="4">The sequence shown here is derived from an EMBL/GenBank/DDBJ whole genome shotgun (WGS) entry which is preliminary data.</text>
</comment>
<keyword evidence="2" id="KW-0732">Signal</keyword>
<dbReference type="InterPro" id="IPR058593">
    <property type="entry name" value="ARB_07466-like_C"/>
</dbReference>
<evidence type="ECO:0000256" key="1">
    <source>
        <dbReference type="SAM" id="MobiDB-lite"/>
    </source>
</evidence>
<feature type="chain" id="PRO_5018140785" description="ARB-07466-like C-terminal domain-containing protein" evidence="2">
    <location>
        <begin position="27"/>
        <end position="358"/>
    </location>
</feature>
<dbReference type="OrthoDB" id="1099523at2"/>
<name>A0A3M0G8V8_9ACTN</name>
<dbReference type="AlphaFoldDB" id="A0A3M0G8V8"/>
<reference evidence="4 5" key="1">
    <citation type="submission" date="2018-10" db="EMBL/GenBank/DDBJ databases">
        <title>Tessaracoccus antarcticuss sp. nov., isolated from sediment.</title>
        <authorList>
            <person name="Zhou L.Y."/>
            <person name="Du Z.J."/>
        </authorList>
    </citation>
    <scope>NUCLEOTIDE SEQUENCE [LARGE SCALE GENOMIC DNA]</scope>
    <source>
        <strain evidence="4 5">JDX10</strain>
    </source>
</reference>
<evidence type="ECO:0000259" key="3">
    <source>
        <dbReference type="Pfam" id="PF26571"/>
    </source>
</evidence>
<dbReference type="EMBL" id="REFW01000006">
    <property type="protein sequence ID" value="RMB57489.1"/>
    <property type="molecule type" value="Genomic_DNA"/>
</dbReference>
<dbReference type="RefSeq" id="WP_121902692.1">
    <property type="nucleotide sequence ID" value="NZ_REFW01000006.1"/>
</dbReference>
<dbReference type="Pfam" id="PF26571">
    <property type="entry name" value="VldE"/>
    <property type="match status" value="1"/>
</dbReference>
<feature type="region of interest" description="Disordered" evidence="1">
    <location>
        <begin position="223"/>
        <end position="245"/>
    </location>
</feature>